<sequence>MSRPPAAARPSMVLQTLAANRLGPWALIFGVLAAAAPLTVAGSGATTGWAVTGVAGIPIGYVADAIALALFFVGFVAMAQRIPNAGAFYSYITHGLGRPAGVAAVFLAIVAYNAMQIGLIAGFGPIAASFLAEHDILDVPWWAIAYLGIMIVAWFGASSIELSGKVLGTLLIAEIAIVIVIAVALVTHPAGGTVSWNTLDPTTLFGVGGGTAMAIGIAGYVGVESVPVFREEAKNPARTITLAIFTALGIIAVLYSFVSWSASVATGPENIIDRARAEGPNLLFNLADDHIGSALPVIGNILMITSLFAAMLAFHHGAARYFYSPGREGVLPRFLGTTAPRSKAPLGGSLLQTGLALLLVTTYAITGWDPLTKGFYWLTVVGGVGVLLLMTITSLAVIVYYTKLRRTGEPIHESSWRTTITPVIAFVGLAWITYETFRSFDTLLGVEQGHPASLLFPLLYVAAAVAGLLHAVYLAGARPQVYRVIGRGAEAAVAALTSEATPTKTRR</sequence>
<evidence type="ECO:0000313" key="8">
    <source>
        <dbReference type="Proteomes" id="UP000320239"/>
    </source>
</evidence>
<feature type="transmembrane region" description="Helical" evidence="6">
    <location>
        <begin position="350"/>
        <end position="368"/>
    </location>
</feature>
<dbReference type="GO" id="GO:0022857">
    <property type="term" value="F:transmembrane transporter activity"/>
    <property type="evidence" value="ECO:0007669"/>
    <property type="project" value="InterPro"/>
</dbReference>
<keyword evidence="4 6" id="KW-1133">Transmembrane helix</keyword>
<dbReference type="EMBL" id="VIWY01000004">
    <property type="protein sequence ID" value="TWG14496.1"/>
    <property type="molecule type" value="Genomic_DNA"/>
</dbReference>
<evidence type="ECO:0000313" key="7">
    <source>
        <dbReference type="EMBL" id="TWG14496.1"/>
    </source>
</evidence>
<dbReference type="RefSeq" id="WP_239082660.1">
    <property type="nucleotide sequence ID" value="NZ_BOMX01000147.1"/>
</dbReference>
<keyword evidence="3 6" id="KW-0812">Transmembrane</keyword>
<dbReference type="PANTHER" id="PTHR42770">
    <property type="entry name" value="AMINO ACID TRANSPORTER-RELATED"/>
    <property type="match status" value="1"/>
</dbReference>
<feature type="transmembrane region" description="Helical" evidence="6">
    <location>
        <begin position="57"/>
        <end position="79"/>
    </location>
</feature>
<feature type="transmembrane region" description="Helical" evidence="6">
    <location>
        <begin position="139"/>
        <end position="157"/>
    </location>
</feature>
<organism evidence="7 8">
    <name type="scientific">Actinoplanes teichomyceticus</name>
    <dbReference type="NCBI Taxonomy" id="1867"/>
    <lineage>
        <taxon>Bacteria</taxon>
        <taxon>Bacillati</taxon>
        <taxon>Actinomycetota</taxon>
        <taxon>Actinomycetes</taxon>
        <taxon>Micromonosporales</taxon>
        <taxon>Micromonosporaceae</taxon>
        <taxon>Actinoplanes</taxon>
    </lineage>
</organism>
<reference evidence="7 8" key="1">
    <citation type="submission" date="2019-06" db="EMBL/GenBank/DDBJ databases">
        <title>Sequencing the genomes of 1000 actinobacteria strains.</title>
        <authorList>
            <person name="Klenk H.-P."/>
        </authorList>
    </citation>
    <scope>NUCLEOTIDE SEQUENCE [LARGE SCALE GENOMIC DNA]</scope>
    <source>
        <strain evidence="7 8">DSM 43866</strain>
    </source>
</reference>
<evidence type="ECO:0000256" key="3">
    <source>
        <dbReference type="ARBA" id="ARBA00022692"/>
    </source>
</evidence>
<evidence type="ECO:0000256" key="5">
    <source>
        <dbReference type="ARBA" id="ARBA00023136"/>
    </source>
</evidence>
<dbReference type="InterPro" id="IPR002293">
    <property type="entry name" value="AA/rel_permease1"/>
</dbReference>
<keyword evidence="5 6" id="KW-0472">Membrane</keyword>
<dbReference type="GO" id="GO:0005886">
    <property type="term" value="C:plasma membrane"/>
    <property type="evidence" value="ECO:0007669"/>
    <property type="project" value="UniProtKB-SubCell"/>
</dbReference>
<dbReference type="InterPro" id="IPR050367">
    <property type="entry name" value="APC_superfamily"/>
</dbReference>
<gene>
    <name evidence="7" type="ORF">FHX34_104796</name>
</gene>
<dbReference type="Pfam" id="PF13520">
    <property type="entry name" value="AA_permease_2"/>
    <property type="match status" value="1"/>
</dbReference>
<feature type="transmembrane region" description="Helical" evidence="6">
    <location>
        <begin position="203"/>
        <end position="223"/>
    </location>
</feature>
<feature type="transmembrane region" description="Helical" evidence="6">
    <location>
        <begin position="414"/>
        <end position="434"/>
    </location>
</feature>
<feature type="transmembrane region" description="Helical" evidence="6">
    <location>
        <begin position="235"/>
        <end position="258"/>
    </location>
</feature>
<name>A0A561VSB5_ACTTI</name>
<protein>
    <submittedName>
        <fullName evidence="7">Amino acid/polyamine/organocation transporter (APC superfamily)</fullName>
    </submittedName>
</protein>
<keyword evidence="2" id="KW-1003">Cell membrane</keyword>
<dbReference type="PIRSF" id="PIRSF006060">
    <property type="entry name" value="AA_transporter"/>
    <property type="match status" value="1"/>
</dbReference>
<feature type="transmembrane region" description="Helical" evidence="6">
    <location>
        <begin position="454"/>
        <end position="475"/>
    </location>
</feature>
<keyword evidence="8" id="KW-1185">Reference proteome</keyword>
<accession>A0A561VSB5</accession>
<comment type="subcellular location">
    <subcellularLocation>
        <location evidence="1">Cell membrane</location>
        <topology evidence="1">Multi-pass membrane protein</topology>
    </subcellularLocation>
</comment>
<feature type="transmembrane region" description="Helical" evidence="6">
    <location>
        <begin position="169"/>
        <end position="191"/>
    </location>
</feature>
<comment type="caution">
    <text evidence="7">The sequence shown here is derived from an EMBL/GenBank/DDBJ whole genome shotgun (WGS) entry which is preliminary data.</text>
</comment>
<evidence type="ECO:0000256" key="1">
    <source>
        <dbReference type="ARBA" id="ARBA00004651"/>
    </source>
</evidence>
<dbReference type="Gene3D" id="1.20.1740.10">
    <property type="entry name" value="Amino acid/polyamine transporter I"/>
    <property type="match status" value="1"/>
</dbReference>
<dbReference type="AlphaFoldDB" id="A0A561VSB5"/>
<feature type="transmembrane region" description="Helical" evidence="6">
    <location>
        <begin position="374"/>
        <end position="402"/>
    </location>
</feature>
<feature type="transmembrane region" description="Helical" evidence="6">
    <location>
        <begin position="100"/>
        <end position="127"/>
    </location>
</feature>
<dbReference type="Proteomes" id="UP000320239">
    <property type="component" value="Unassembled WGS sequence"/>
</dbReference>
<dbReference type="PANTHER" id="PTHR42770:SF16">
    <property type="entry name" value="AMINO ACID PERMEASE"/>
    <property type="match status" value="1"/>
</dbReference>
<evidence type="ECO:0000256" key="2">
    <source>
        <dbReference type="ARBA" id="ARBA00022475"/>
    </source>
</evidence>
<feature type="transmembrane region" description="Helical" evidence="6">
    <location>
        <begin position="291"/>
        <end position="314"/>
    </location>
</feature>
<evidence type="ECO:0000256" key="4">
    <source>
        <dbReference type="ARBA" id="ARBA00022989"/>
    </source>
</evidence>
<proteinExistence type="predicted"/>
<evidence type="ECO:0000256" key="6">
    <source>
        <dbReference type="SAM" id="Phobius"/>
    </source>
</evidence>